<evidence type="ECO:0000256" key="4">
    <source>
        <dbReference type="ARBA" id="ARBA00023015"/>
    </source>
</evidence>
<dbReference type="InterPro" id="IPR027370">
    <property type="entry name" value="Znf-RING_euk"/>
</dbReference>
<accession>A0A0D2FGS6</accession>
<evidence type="ECO:0000256" key="9">
    <source>
        <dbReference type="SAM" id="MobiDB-lite"/>
    </source>
</evidence>
<evidence type="ECO:0000259" key="10">
    <source>
        <dbReference type="PROSITE" id="PS50048"/>
    </source>
</evidence>
<dbReference type="EMBL" id="KN846959">
    <property type="protein sequence ID" value="KIW67268.1"/>
    <property type="molecule type" value="Genomic_DNA"/>
</dbReference>
<evidence type="ECO:0000256" key="6">
    <source>
        <dbReference type="ARBA" id="ARBA00023242"/>
    </source>
</evidence>
<proteinExistence type="predicted"/>
<evidence type="ECO:0000256" key="8">
    <source>
        <dbReference type="PROSITE-ProRule" id="PRU00176"/>
    </source>
</evidence>
<dbReference type="SUPFAM" id="SSF57850">
    <property type="entry name" value="RING/U-box"/>
    <property type="match status" value="1"/>
</dbReference>
<dbReference type="GO" id="GO:0000981">
    <property type="term" value="F:DNA-binding transcription factor activity, RNA polymerase II-specific"/>
    <property type="evidence" value="ECO:0007669"/>
    <property type="project" value="InterPro"/>
</dbReference>
<keyword evidence="2 7" id="KW-0863">Zinc-finger</keyword>
<feature type="region of interest" description="Disordered" evidence="9">
    <location>
        <begin position="859"/>
        <end position="879"/>
    </location>
</feature>
<dbReference type="Pfam" id="PF22893">
    <property type="entry name" value="ULD_2"/>
    <property type="match status" value="1"/>
</dbReference>
<evidence type="ECO:0000256" key="3">
    <source>
        <dbReference type="ARBA" id="ARBA00022833"/>
    </source>
</evidence>
<dbReference type="Gene3D" id="1.20.58.120">
    <property type="entry name" value="BAG domain"/>
    <property type="match status" value="1"/>
</dbReference>
<dbReference type="InterPro" id="IPR058925">
    <property type="entry name" value="zf-C2H2_AcuF"/>
</dbReference>
<dbReference type="GO" id="GO:0008270">
    <property type="term" value="F:zinc ion binding"/>
    <property type="evidence" value="ECO:0007669"/>
    <property type="project" value="UniProtKB-KW"/>
</dbReference>
<dbReference type="InterPro" id="IPR013083">
    <property type="entry name" value="Znf_RING/FYVE/PHD"/>
</dbReference>
<dbReference type="Proteomes" id="UP000054266">
    <property type="component" value="Unassembled WGS sequence"/>
</dbReference>
<dbReference type="InterPro" id="IPR035979">
    <property type="entry name" value="RBD_domain_sf"/>
</dbReference>
<feature type="region of interest" description="Disordered" evidence="9">
    <location>
        <begin position="1369"/>
        <end position="1449"/>
    </location>
</feature>
<dbReference type="Pfam" id="PF13445">
    <property type="entry name" value="zf-RING_UBOX"/>
    <property type="match status" value="1"/>
</dbReference>
<evidence type="ECO:0000313" key="13">
    <source>
        <dbReference type="EMBL" id="KIW67268.1"/>
    </source>
</evidence>
<evidence type="ECO:0008006" key="15">
    <source>
        <dbReference type="Google" id="ProtNLM"/>
    </source>
</evidence>
<dbReference type="InterPro" id="IPR001841">
    <property type="entry name" value="Znf_RING"/>
</dbReference>
<organism evidence="13 14">
    <name type="scientific">Phialophora macrospora</name>
    <dbReference type="NCBI Taxonomy" id="1851006"/>
    <lineage>
        <taxon>Eukaryota</taxon>
        <taxon>Fungi</taxon>
        <taxon>Dikarya</taxon>
        <taxon>Ascomycota</taxon>
        <taxon>Pezizomycotina</taxon>
        <taxon>Eurotiomycetes</taxon>
        <taxon>Chaetothyriomycetidae</taxon>
        <taxon>Chaetothyriales</taxon>
        <taxon>Herpotrichiellaceae</taxon>
        <taxon>Phialophora</taxon>
    </lineage>
</organism>
<dbReference type="GO" id="GO:0051087">
    <property type="term" value="F:protein-folding chaperone binding"/>
    <property type="evidence" value="ECO:0007669"/>
    <property type="project" value="InterPro"/>
</dbReference>
<feature type="domain" description="RRM" evidence="12">
    <location>
        <begin position="767"/>
        <end position="844"/>
    </location>
</feature>
<evidence type="ECO:0000259" key="12">
    <source>
        <dbReference type="PROSITE" id="PS50102"/>
    </source>
</evidence>
<dbReference type="PROSITE" id="PS50089">
    <property type="entry name" value="ZF_RING_2"/>
    <property type="match status" value="1"/>
</dbReference>
<dbReference type="InterPro" id="IPR012677">
    <property type="entry name" value="Nucleotide-bd_a/b_plait_sf"/>
</dbReference>
<sequence length="1449" mass="160922">MTTSISSVLVDCLRCFNGLTSRPELALYTAEVPTNLWTDELGRLRVWAANIGAHQTGQSSLDYRLRDASHIKAQTVKLLERLRRTLNDAEEFLASGAEEDDDLSADDADETELQQVYRAVVDTTDCLFQLSMIIRRPAQHDRLVGTKKLDATVFEPFDRQHVANKHPKVSSIVVDRLGSAISRRRAALKYRERHHAKLAKGIERAAFAELGDHSSAADLDERRDAVSTLLSQTVATEFEQTHIDYEETASNSGASQTSYAPSLWEGSDRISVPSIPKDASYGKAFECPYCFFIVTVSSRRSWARHVFKDLMPYVCVFPDCNAPTRLYDSRHEWFHHLRTKHVPSFDPGEIDSCPLRCGNAVPVVLLERHLGRHLEELALFALPRVDTGDEEVSNESQASIAPVTGLDEASSTSSSEAIAPVEFSSAIQANVMTDVPGAVATVQTAEVIPGVGATIDVFSRMALLKGDRIVLCGTDGPFATNIQEVLRPDLSGPLFFKDMKNKADLHIKLSGPYLENAVVGSPLFVVTLTNHEENLMSVVREWQDHRRQHKPLDHVSDAHRDDIAEVIEAPDHHYSGRHNPPPPDHHFASMDPGMEPLHDFVDDRFVVEERPQDYLYCRLSKRGDDWTSCVKKTIPAPIEEIERKAKRSKGGDAPIPEQLTKMSTIRRSILDEVIRKANDKETGDAHWEVVYIKSKKVQTRRGTIEVPEMDVILARNIRPKSRAKSLSPPHSYIDPEEAFFSVDDDASYIERDELLPAPPKNTSQQGHRVFVENLASTVTSDDLEEFMSQAGEVLYASVLLRPDGIAKRFGTVEYATREEAQRAIQTLNNQILMGLPVYVMEVQATDHLEEFLHAGRIQSGEIPESRKQENDSDPGSGPDYLRFLDVESADTSLEQVGKLWASFHTEWLPRCNDFISNPPASADELAKVHRELSEGIMANIIIKADEIEADTTETRGTRKSLLQNVNQVMKKIDAVAAGAGAEDVGGESLAAKPEKKSPVRFTDAVKRKYQFPWELCNKWKDMEGLVNQAFMQIKNLAEDVAAGHYDLVGPDGQIIRPQDWEDVIEPGMQITMAMWPKVRRYDMYGDDGSSNLTEGPMHKRKVPSVASDQESEQLEGLEEDFPDDFGPGREQPSSSAGKTRNTPEYRGVRSACGYCQRNQIRCRPDYQDPLGRCQTCVRLGRDCDPQSGDLMDFASSLDSNPPHQQVNFRKGRVGGATDGRVPATHLSPVVSAAPTQEETAEEIDLLRSSANPREILLCRICIRVFYQPVKVLNCLHIFCHSCIQESFSHQSRLNNESSLSSAGTRFTCPLCRAPVKGTARSPAFDMMLDHYLATNPSEDRTAEEKSRIAQDYKHGDLTLPRFESLAREVQKDRGDTDQQRSLEPVERSGAAGRSNAGGQIFAPSTAAGETPIVGDPLPEGMVPAEIGATSGGPGGLPEDEPLSDECLPP</sequence>
<keyword evidence="4" id="KW-0805">Transcription regulation</keyword>
<dbReference type="SMART" id="SM00360">
    <property type="entry name" value="RRM"/>
    <property type="match status" value="1"/>
</dbReference>
<evidence type="ECO:0000256" key="1">
    <source>
        <dbReference type="ARBA" id="ARBA00022723"/>
    </source>
</evidence>
<feature type="domain" description="Zn(2)-C6 fungal-type" evidence="10">
    <location>
        <begin position="1151"/>
        <end position="1183"/>
    </location>
</feature>
<dbReference type="STRING" id="5601.A0A0D2FGS6"/>
<keyword evidence="8" id="KW-0694">RNA-binding</keyword>
<feature type="compositionally biased region" description="Polar residues" evidence="9">
    <location>
        <begin position="1131"/>
        <end position="1140"/>
    </location>
</feature>
<dbReference type="GO" id="GO:0003723">
    <property type="term" value="F:RNA binding"/>
    <property type="evidence" value="ECO:0007669"/>
    <property type="project" value="UniProtKB-UniRule"/>
</dbReference>
<dbReference type="SUPFAM" id="SSF54928">
    <property type="entry name" value="RNA-binding domain, RBD"/>
    <property type="match status" value="1"/>
</dbReference>
<evidence type="ECO:0000313" key="14">
    <source>
        <dbReference type="Proteomes" id="UP000054266"/>
    </source>
</evidence>
<evidence type="ECO:0000256" key="7">
    <source>
        <dbReference type="PROSITE-ProRule" id="PRU00175"/>
    </source>
</evidence>
<dbReference type="InterPro" id="IPR017907">
    <property type="entry name" value="Znf_RING_CS"/>
</dbReference>
<dbReference type="Gene3D" id="3.30.70.330">
    <property type="match status" value="1"/>
</dbReference>
<dbReference type="InterPro" id="IPR001138">
    <property type="entry name" value="Zn2Cys6_DnaBD"/>
</dbReference>
<dbReference type="Gene3D" id="3.30.40.10">
    <property type="entry name" value="Zinc/RING finger domain, C3HC4 (zinc finger)"/>
    <property type="match status" value="1"/>
</dbReference>
<keyword evidence="1" id="KW-0479">Metal-binding</keyword>
<dbReference type="PROSITE" id="PS50102">
    <property type="entry name" value="RRM"/>
    <property type="match status" value="1"/>
</dbReference>
<feature type="compositionally biased region" description="Acidic residues" evidence="9">
    <location>
        <begin position="1109"/>
        <end position="1123"/>
    </location>
</feature>
<dbReference type="CDD" id="cd00590">
    <property type="entry name" value="RRM_SF"/>
    <property type="match status" value="1"/>
</dbReference>
<keyword evidence="5" id="KW-0804">Transcription</keyword>
<name>A0A0D2FGS6_9EURO</name>
<evidence type="ECO:0000256" key="5">
    <source>
        <dbReference type="ARBA" id="ARBA00023163"/>
    </source>
</evidence>
<dbReference type="InterPro" id="IPR003103">
    <property type="entry name" value="BAG_domain"/>
</dbReference>
<dbReference type="PANTHER" id="PTHR35391">
    <property type="entry name" value="C2H2-TYPE DOMAIN-CONTAINING PROTEIN-RELATED"/>
    <property type="match status" value="1"/>
</dbReference>
<feature type="compositionally biased region" description="Low complexity" evidence="9">
    <location>
        <begin position="1387"/>
        <end position="1398"/>
    </location>
</feature>
<evidence type="ECO:0000259" key="11">
    <source>
        <dbReference type="PROSITE" id="PS50089"/>
    </source>
</evidence>
<dbReference type="InterPro" id="IPR036533">
    <property type="entry name" value="BAG_dom_sf"/>
</dbReference>
<dbReference type="Pfam" id="PF00076">
    <property type="entry name" value="RRM_1"/>
    <property type="match status" value="1"/>
</dbReference>
<dbReference type="Pfam" id="PF02179">
    <property type="entry name" value="BAG"/>
    <property type="match status" value="1"/>
</dbReference>
<reference evidence="13 14" key="1">
    <citation type="submission" date="2015-01" db="EMBL/GenBank/DDBJ databases">
        <title>The Genome Sequence of Capronia semiimmersa CBS27337.</title>
        <authorList>
            <consortium name="The Broad Institute Genomics Platform"/>
            <person name="Cuomo C."/>
            <person name="de Hoog S."/>
            <person name="Gorbushina A."/>
            <person name="Stielow B."/>
            <person name="Teixiera M."/>
            <person name="Abouelleil A."/>
            <person name="Chapman S.B."/>
            <person name="Priest M."/>
            <person name="Young S.K."/>
            <person name="Wortman J."/>
            <person name="Nusbaum C."/>
            <person name="Birren B."/>
        </authorList>
    </citation>
    <scope>NUCLEOTIDE SEQUENCE [LARGE SCALE GENOMIC DNA]</scope>
    <source>
        <strain evidence="13 14">CBS 27337</strain>
    </source>
</reference>
<gene>
    <name evidence="13" type="ORF">PV04_06533</name>
</gene>
<dbReference type="Pfam" id="PF26082">
    <property type="entry name" value="zf-C2H2_AcuF"/>
    <property type="match status" value="1"/>
</dbReference>
<keyword evidence="14" id="KW-1185">Reference proteome</keyword>
<keyword evidence="3" id="KW-0862">Zinc</keyword>
<dbReference type="PROSITE" id="PS50048">
    <property type="entry name" value="ZN2_CY6_FUNGAL_2"/>
    <property type="match status" value="1"/>
</dbReference>
<dbReference type="InterPro" id="IPR000504">
    <property type="entry name" value="RRM_dom"/>
</dbReference>
<dbReference type="SMART" id="SM00184">
    <property type="entry name" value="RING"/>
    <property type="match status" value="1"/>
</dbReference>
<keyword evidence="6" id="KW-0539">Nucleus</keyword>
<protein>
    <recommendedName>
        <fullName evidence="15">RING-type domain-containing protein</fullName>
    </recommendedName>
</protein>
<dbReference type="InterPro" id="IPR054464">
    <property type="entry name" value="ULD_fung"/>
</dbReference>
<evidence type="ECO:0000256" key="2">
    <source>
        <dbReference type="ARBA" id="ARBA00022771"/>
    </source>
</evidence>
<feature type="region of interest" description="Disordered" evidence="9">
    <location>
        <begin position="1086"/>
        <end position="1143"/>
    </location>
</feature>
<feature type="domain" description="RING-type" evidence="11">
    <location>
        <begin position="1258"/>
        <end position="1312"/>
    </location>
</feature>
<dbReference type="Gene3D" id="2.40.30.10">
    <property type="entry name" value="Translation factors"/>
    <property type="match status" value="1"/>
</dbReference>
<feature type="compositionally biased region" description="Basic and acidic residues" evidence="9">
    <location>
        <begin position="1369"/>
        <end position="1386"/>
    </location>
</feature>
<dbReference type="PROSITE" id="PS00518">
    <property type="entry name" value="ZF_RING_1"/>
    <property type="match status" value="1"/>
</dbReference>
<dbReference type="PANTHER" id="PTHR35391:SF7">
    <property type="entry name" value="C2H2-TYPE DOMAIN-CONTAINING PROTEIN"/>
    <property type="match status" value="1"/>
</dbReference>
<dbReference type="HOGENOM" id="CLU_251404_0_0_1"/>
<dbReference type="SUPFAM" id="SSF63491">
    <property type="entry name" value="BAG domain"/>
    <property type="match status" value="1"/>
</dbReference>